<gene>
    <name evidence="2" type="ordered locus">UPA3_0050</name>
</gene>
<protein>
    <submittedName>
        <fullName evidence="2">Uncharacterized protein</fullName>
    </submittedName>
</protein>
<sequence>MNHNYNIQITLLENKKFNIDNGLLYVNVNEENTWQKIENNTVLAYEIILLKIVDDDYKKTFYLFLKNTHISVLNNIVKIQALNDLHFFIKDGLNKKNNHKKELVDKYKNITNNILELEAKQQLGLTLSEFLDLDNLKQEQYITNMQIRLNLVEYKKDEK</sequence>
<dbReference type="Proteomes" id="UP000002162">
    <property type="component" value="Chromosome"/>
</dbReference>
<dbReference type="EMBL" id="CP000942">
    <property type="protein sequence ID" value="ACA32997.1"/>
    <property type="molecule type" value="Genomic_DNA"/>
</dbReference>
<reference evidence="2 3" key="1">
    <citation type="submission" date="2008-02" db="EMBL/GenBank/DDBJ databases">
        <title>Genome sequence of Ureaplasma parvum serovar 3.</title>
        <authorList>
            <person name="Methe B.A."/>
            <person name="Glass J."/>
            <person name="Waites K."/>
            <person name="Shrivastava S."/>
        </authorList>
    </citation>
    <scope>NUCLEOTIDE SEQUENCE [LARGE SCALE GENOMIC DNA]</scope>
    <source>
        <strain evidence="3">ATCC 27815 / 27 / NCTC 11736</strain>
    </source>
</reference>
<name>A0A2C9DYK5_UREP2</name>
<dbReference type="HOGENOM" id="CLU_130375_0_0_14"/>
<dbReference type="AlphaFoldDB" id="A0A2C9DYK5"/>
<dbReference type="NCBIfam" id="NF045935">
    <property type="entry name" value="MSC_0621_epsi"/>
    <property type="match status" value="1"/>
</dbReference>
<proteinExistence type="predicted"/>
<accession>A0A2C9DYK5</accession>
<evidence type="ECO:0000256" key="1">
    <source>
        <dbReference type="SAM" id="Coils"/>
    </source>
</evidence>
<dbReference type="RefSeq" id="WP_006688520.1">
    <property type="nucleotide sequence ID" value="NC_010503.1"/>
</dbReference>
<dbReference type="KEGG" id="upa:UPA3_0050"/>
<evidence type="ECO:0000313" key="3">
    <source>
        <dbReference type="Proteomes" id="UP000002162"/>
    </source>
</evidence>
<keyword evidence="1" id="KW-0175">Coiled coil</keyword>
<evidence type="ECO:0000313" key="2">
    <source>
        <dbReference type="EMBL" id="ACA32997.1"/>
    </source>
</evidence>
<feature type="coiled-coil region" evidence="1">
    <location>
        <begin position="93"/>
        <end position="120"/>
    </location>
</feature>
<dbReference type="GeneID" id="29672280"/>
<organism evidence="2 3">
    <name type="scientific">Ureaplasma parvum serovar 3 (strain ATCC 27815 / 27 / NCTC 11736)</name>
    <dbReference type="NCBI Taxonomy" id="505682"/>
    <lineage>
        <taxon>Bacteria</taxon>
        <taxon>Bacillati</taxon>
        <taxon>Mycoplasmatota</taxon>
        <taxon>Mycoplasmoidales</taxon>
        <taxon>Mycoplasmoidaceae</taxon>
        <taxon>Ureaplasma</taxon>
    </lineage>
</organism>